<dbReference type="EMBL" id="GBXM01022751">
    <property type="protein sequence ID" value="JAH85826.1"/>
    <property type="molecule type" value="Transcribed_RNA"/>
</dbReference>
<name>A0A0E9W6A5_ANGAN</name>
<sequence length="130" mass="14329">MAKRVENILHKGHYEYEFDACGSGLRQMVLQSLENCLDGFFWINVAFSCPNGWYSHGCDALALTDLQDPLCGGGDASCGSRPHHLNDVLAFQVASSGDNHPIFFLGAQFGTFIYNRIPCCFQNCSRDTGV</sequence>
<accession>A0A0E9W6A5</accession>
<dbReference type="AlphaFoldDB" id="A0A0E9W6A5"/>
<protein>
    <submittedName>
        <fullName evidence="1">Uncharacterized protein</fullName>
    </submittedName>
</protein>
<organism evidence="1">
    <name type="scientific">Anguilla anguilla</name>
    <name type="common">European freshwater eel</name>
    <name type="synonym">Muraena anguilla</name>
    <dbReference type="NCBI Taxonomy" id="7936"/>
    <lineage>
        <taxon>Eukaryota</taxon>
        <taxon>Metazoa</taxon>
        <taxon>Chordata</taxon>
        <taxon>Craniata</taxon>
        <taxon>Vertebrata</taxon>
        <taxon>Euteleostomi</taxon>
        <taxon>Actinopterygii</taxon>
        <taxon>Neopterygii</taxon>
        <taxon>Teleostei</taxon>
        <taxon>Anguilliformes</taxon>
        <taxon>Anguillidae</taxon>
        <taxon>Anguilla</taxon>
    </lineage>
</organism>
<reference evidence="1" key="1">
    <citation type="submission" date="2014-11" db="EMBL/GenBank/DDBJ databases">
        <authorList>
            <person name="Amaro Gonzalez C."/>
        </authorList>
    </citation>
    <scope>NUCLEOTIDE SEQUENCE</scope>
</reference>
<evidence type="ECO:0000313" key="1">
    <source>
        <dbReference type="EMBL" id="JAH85826.1"/>
    </source>
</evidence>
<reference evidence="1" key="2">
    <citation type="journal article" date="2015" name="Fish Shellfish Immunol.">
        <title>Early steps in the European eel (Anguilla anguilla)-Vibrio vulnificus interaction in the gills: Role of the RtxA13 toxin.</title>
        <authorList>
            <person name="Callol A."/>
            <person name="Pajuelo D."/>
            <person name="Ebbesson L."/>
            <person name="Teles M."/>
            <person name="MacKenzie S."/>
            <person name="Amaro C."/>
        </authorList>
    </citation>
    <scope>NUCLEOTIDE SEQUENCE</scope>
</reference>
<proteinExistence type="predicted"/>